<dbReference type="AlphaFoldDB" id="A0A498Q2Y3"/>
<evidence type="ECO:0008006" key="6">
    <source>
        <dbReference type="Google" id="ProtNLM"/>
    </source>
</evidence>
<evidence type="ECO:0000313" key="5">
    <source>
        <dbReference type="Proteomes" id="UP000267289"/>
    </source>
</evidence>
<dbReference type="Pfam" id="PF01596">
    <property type="entry name" value="Methyltransf_3"/>
    <property type="match status" value="1"/>
</dbReference>
<dbReference type="GO" id="GO:0032259">
    <property type="term" value="P:methylation"/>
    <property type="evidence" value="ECO:0007669"/>
    <property type="project" value="UniProtKB-KW"/>
</dbReference>
<protein>
    <recommendedName>
        <fullName evidence="6">O-methyltransferase</fullName>
    </recommendedName>
</protein>
<keyword evidence="5" id="KW-1185">Reference proteome</keyword>
<keyword evidence="3" id="KW-0949">S-adenosyl-L-methionine</keyword>
<keyword evidence="2" id="KW-0808">Transferase</keyword>
<reference evidence="4 5" key="1">
    <citation type="submission" date="2018-09" db="EMBL/GenBank/DDBJ databases">
        <authorList>
            <person name="Tagini F."/>
        </authorList>
    </citation>
    <scope>NUCLEOTIDE SEQUENCE [LARGE SCALE GENOMIC DNA]</scope>
    <source>
        <strain evidence="4 5">MK13</strain>
    </source>
</reference>
<evidence type="ECO:0000256" key="2">
    <source>
        <dbReference type="ARBA" id="ARBA00022679"/>
    </source>
</evidence>
<name>A0A498Q2Y3_9MYCO</name>
<evidence type="ECO:0000313" key="4">
    <source>
        <dbReference type="EMBL" id="VBA39264.1"/>
    </source>
</evidence>
<evidence type="ECO:0000256" key="3">
    <source>
        <dbReference type="ARBA" id="ARBA00022691"/>
    </source>
</evidence>
<dbReference type="SUPFAM" id="SSF53335">
    <property type="entry name" value="S-adenosyl-L-methionine-dependent methyltransferases"/>
    <property type="match status" value="1"/>
</dbReference>
<dbReference type="GO" id="GO:0008171">
    <property type="term" value="F:O-methyltransferase activity"/>
    <property type="evidence" value="ECO:0007669"/>
    <property type="project" value="InterPro"/>
</dbReference>
<dbReference type="InterPro" id="IPR002935">
    <property type="entry name" value="SAM_O-MeTrfase"/>
</dbReference>
<dbReference type="Proteomes" id="UP000267289">
    <property type="component" value="Unassembled WGS sequence"/>
</dbReference>
<accession>A0A498Q2Y3</accession>
<proteinExistence type="predicted"/>
<dbReference type="PANTHER" id="PTHR43836:SF2">
    <property type="entry name" value="CATECHOL O-METHYLTRANSFERASE 1-RELATED"/>
    <property type="match status" value="1"/>
</dbReference>
<dbReference type="InterPro" id="IPR029063">
    <property type="entry name" value="SAM-dependent_MTases_sf"/>
</dbReference>
<dbReference type="PANTHER" id="PTHR43836">
    <property type="entry name" value="CATECHOL O-METHYLTRANSFERASE 1-RELATED"/>
    <property type="match status" value="1"/>
</dbReference>
<dbReference type="Gene3D" id="3.40.50.150">
    <property type="entry name" value="Vaccinia Virus protein VP39"/>
    <property type="match status" value="1"/>
</dbReference>
<organism evidence="4 5">
    <name type="scientific">Mycobacterium innocens</name>
    <dbReference type="NCBI Taxonomy" id="2341083"/>
    <lineage>
        <taxon>Bacteria</taxon>
        <taxon>Bacillati</taxon>
        <taxon>Actinomycetota</taxon>
        <taxon>Actinomycetes</taxon>
        <taxon>Mycobacteriales</taxon>
        <taxon>Mycobacteriaceae</taxon>
        <taxon>Mycobacterium</taxon>
    </lineage>
</organism>
<dbReference type="EMBL" id="UPHQ01000112">
    <property type="protein sequence ID" value="VBA39264.1"/>
    <property type="molecule type" value="Genomic_DNA"/>
</dbReference>
<dbReference type="PROSITE" id="PS51682">
    <property type="entry name" value="SAM_OMT_I"/>
    <property type="match status" value="1"/>
</dbReference>
<sequence>MTVRKLATMSFRARIAPLRWSVWRMAPGIRNLTRTGQIGDGREAAAVDYVLRHARAGDIDDVLATIDKFAYEKSMLINIGDEKGPMLDAAVRRANPALALELGTYCGYGALRIARAAPTARVYSVELAEANAANARQIWAHTGVADRVTCVVGTIGDGGRTLDALASEHGFASGTLDFVFIDHDKKVYLDDLQSIMDRDWLHRGSIVVADNVKVPGAPKYRAYMRREQGRLWNTVEHKAHLEYQTLVPDLVLESEYLG</sequence>
<gene>
    <name evidence="4" type="ORF">LAUMK13_02501</name>
</gene>
<evidence type="ECO:0000256" key="1">
    <source>
        <dbReference type="ARBA" id="ARBA00022603"/>
    </source>
</evidence>
<keyword evidence="1" id="KW-0489">Methyltransferase</keyword>